<evidence type="ECO:0000259" key="3">
    <source>
        <dbReference type="PROSITE" id="PS50048"/>
    </source>
</evidence>
<dbReference type="GO" id="GO:0000981">
    <property type="term" value="F:DNA-binding transcription factor activity, RNA polymerase II-specific"/>
    <property type="evidence" value="ECO:0007669"/>
    <property type="project" value="InterPro"/>
</dbReference>
<dbReference type="Proteomes" id="UP000694050">
    <property type="component" value="Unassembled WGS sequence"/>
</dbReference>
<protein>
    <recommendedName>
        <fullName evidence="3">Zn(2)-C6 fungal-type domain-containing protein</fullName>
    </recommendedName>
</protein>
<comment type="caution">
    <text evidence="5">The sequence shown here is derived from an EMBL/GenBank/DDBJ whole genome shotgun (WGS) entry which is preliminary data.</text>
</comment>
<dbReference type="EMBL" id="JAELUQ010000015">
    <property type="protein sequence ID" value="KAG7403202.1"/>
    <property type="molecule type" value="Genomic_DNA"/>
</dbReference>
<evidence type="ECO:0000313" key="5">
    <source>
        <dbReference type="EMBL" id="KAG7403239.1"/>
    </source>
</evidence>
<name>A0A8J5NDT0_FUSOX</name>
<dbReference type="EMBL" id="JAELUQ010000015">
    <property type="protein sequence ID" value="KAG7403239.1"/>
    <property type="molecule type" value="Genomic_DNA"/>
</dbReference>
<dbReference type="Pfam" id="PF00172">
    <property type="entry name" value="Zn_clus"/>
    <property type="match status" value="1"/>
</dbReference>
<gene>
    <name evidence="5" type="ORF">Forpe1208_v016467</name>
    <name evidence="4" type="ORF">Forpe1208_v016575</name>
</gene>
<dbReference type="GO" id="GO:0008270">
    <property type="term" value="F:zinc ion binding"/>
    <property type="evidence" value="ECO:0007669"/>
    <property type="project" value="InterPro"/>
</dbReference>
<evidence type="ECO:0000313" key="4">
    <source>
        <dbReference type="EMBL" id="KAG7403202.1"/>
    </source>
</evidence>
<keyword evidence="1" id="KW-0539">Nucleus</keyword>
<dbReference type="PROSITE" id="PS50048">
    <property type="entry name" value="ZN2_CY6_FUNGAL_2"/>
    <property type="match status" value="1"/>
</dbReference>
<proteinExistence type="predicted"/>
<reference evidence="5" key="1">
    <citation type="submission" date="2021-04" db="EMBL/GenBank/DDBJ databases">
        <title>First draft genome resource for Brassicaceae pathogens Fusarium oxysporum f. sp. raphani and Fusarium oxysporum f. sp. rapae.</title>
        <authorList>
            <person name="Asai S."/>
        </authorList>
    </citation>
    <scope>NUCLEOTIDE SEQUENCE</scope>
    <source>
        <strain evidence="5">Tf1208</strain>
    </source>
</reference>
<dbReference type="AlphaFoldDB" id="A0A8J5NDT0"/>
<feature type="domain" description="Zn(2)-C6 fungal-type" evidence="3">
    <location>
        <begin position="70"/>
        <end position="103"/>
    </location>
</feature>
<sequence>MRSGSLPATPAEEPKLTFWRNSTSVSIKPIQPVRRNSKRACSSAATIRQHRHRATRTTGMDGRNKRVQKACEQCRMRKSKCDTGFPCRQCNDRGRVSNHTCMV</sequence>
<evidence type="ECO:0000313" key="6">
    <source>
        <dbReference type="Proteomes" id="UP000694050"/>
    </source>
</evidence>
<organism evidence="5 6">
    <name type="scientific">Fusarium oxysporum f. sp. rapae</name>
    <dbReference type="NCBI Taxonomy" id="485398"/>
    <lineage>
        <taxon>Eukaryota</taxon>
        <taxon>Fungi</taxon>
        <taxon>Dikarya</taxon>
        <taxon>Ascomycota</taxon>
        <taxon>Pezizomycotina</taxon>
        <taxon>Sordariomycetes</taxon>
        <taxon>Hypocreomycetidae</taxon>
        <taxon>Hypocreales</taxon>
        <taxon>Nectriaceae</taxon>
        <taxon>Fusarium</taxon>
        <taxon>Fusarium oxysporum species complex</taxon>
    </lineage>
</organism>
<evidence type="ECO:0000256" key="1">
    <source>
        <dbReference type="ARBA" id="ARBA00023242"/>
    </source>
</evidence>
<dbReference type="InterPro" id="IPR001138">
    <property type="entry name" value="Zn2Cys6_DnaBD"/>
</dbReference>
<feature type="region of interest" description="Disordered" evidence="2">
    <location>
        <begin position="33"/>
        <end position="66"/>
    </location>
</feature>
<accession>A0A8J5NDT0</accession>
<evidence type="ECO:0000256" key="2">
    <source>
        <dbReference type="SAM" id="MobiDB-lite"/>
    </source>
</evidence>